<gene>
    <name evidence="2" type="ORF">Amac_015170</name>
</gene>
<dbReference type="OrthoDB" id="3394503at2"/>
<dbReference type="InterPro" id="IPR001109">
    <property type="entry name" value="Hydrogenase_HupF/HypC"/>
</dbReference>
<reference evidence="2 3" key="1">
    <citation type="submission" date="2019-10" db="EMBL/GenBank/DDBJ databases">
        <title>Whole genome shotgun sequence of Acrocarpospora macrocephala NBRC 16266.</title>
        <authorList>
            <person name="Ichikawa N."/>
            <person name="Kimura A."/>
            <person name="Kitahashi Y."/>
            <person name="Komaki H."/>
            <person name="Oguchi A."/>
        </authorList>
    </citation>
    <scope>NUCLEOTIDE SEQUENCE [LARGE SCALE GENOMIC DNA]</scope>
    <source>
        <strain evidence="2 3">NBRC 16266</strain>
    </source>
</reference>
<dbReference type="Gene3D" id="2.30.30.140">
    <property type="match status" value="1"/>
</dbReference>
<dbReference type="Proteomes" id="UP000331127">
    <property type="component" value="Unassembled WGS sequence"/>
</dbReference>
<dbReference type="RefSeq" id="WP_155353582.1">
    <property type="nucleotide sequence ID" value="NZ_BAAAHL010000012.1"/>
</dbReference>
<evidence type="ECO:0000313" key="3">
    <source>
        <dbReference type="Proteomes" id="UP000331127"/>
    </source>
</evidence>
<evidence type="ECO:0000256" key="1">
    <source>
        <dbReference type="ARBA" id="ARBA00006018"/>
    </source>
</evidence>
<comment type="caution">
    <text evidence="2">The sequence shown here is derived from an EMBL/GenBank/DDBJ whole genome shotgun (WGS) entry which is preliminary data.</text>
</comment>
<dbReference type="AlphaFoldDB" id="A0A5M3WIF0"/>
<evidence type="ECO:0000313" key="2">
    <source>
        <dbReference type="EMBL" id="GES07922.1"/>
    </source>
</evidence>
<dbReference type="SUPFAM" id="SSF159127">
    <property type="entry name" value="HupF/HypC-like"/>
    <property type="match status" value="1"/>
</dbReference>
<keyword evidence="3" id="KW-1185">Reference proteome</keyword>
<sequence length="73" mass="7806">MTGEDRPEICVTCSDVALPRRVNRLLPDGLAMVDTESGPEEISVALVDARPGDIVLVHAKEAIAVQLEGEAHE</sequence>
<proteinExistence type="inferred from homology"/>
<organism evidence="2 3">
    <name type="scientific">Acrocarpospora macrocephala</name>
    <dbReference type="NCBI Taxonomy" id="150177"/>
    <lineage>
        <taxon>Bacteria</taxon>
        <taxon>Bacillati</taxon>
        <taxon>Actinomycetota</taxon>
        <taxon>Actinomycetes</taxon>
        <taxon>Streptosporangiales</taxon>
        <taxon>Streptosporangiaceae</taxon>
        <taxon>Acrocarpospora</taxon>
    </lineage>
</organism>
<name>A0A5M3WIF0_9ACTN</name>
<dbReference type="Pfam" id="PF01455">
    <property type="entry name" value="HupF_HypC"/>
    <property type="match status" value="1"/>
</dbReference>
<accession>A0A5M3WIF0</accession>
<comment type="similarity">
    <text evidence="1">Belongs to the HupF/HypC family.</text>
</comment>
<protein>
    <submittedName>
        <fullName evidence="2">Hydrogenase assembly protein HupF</fullName>
    </submittedName>
</protein>
<dbReference type="EMBL" id="BLAE01000008">
    <property type="protein sequence ID" value="GES07922.1"/>
    <property type="molecule type" value="Genomic_DNA"/>
</dbReference>